<accession>A0AAX4J720</accession>
<sequence length="116" mass="13651">MDSLVQERITDTYWNTRDLKFPIKTIEDNSWDIRSKQARLLTMINSIGQMQNEFADSYNNFLRTTNENNEIFNDKLDQLLEQKDNHVTKGKILGKLETLEQTDTVKDIIQLVESIQ</sequence>
<organism evidence="1 2">
    <name type="scientific">Staphylococcus phage CF5</name>
    <dbReference type="NCBI Taxonomy" id="3113739"/>
    <lineage>
        <taxon>Viruses</taxon>
        <taxon>Duplodnaviria</taxon>
        <taxon>Heunggongvirae</taxon>
        <taxon>Uroviricota</taxon>
        <taxon>Caudoviricetes</taxon>
        <taxon>Herelleviridae</taxon>
        <taxon>Twortvirinae</taxon>
        <taxon>Silviavirus</taxon>
    </lineage>
</organism>
<reference evidence="1" key="1">
    <citation type="submission" date="2023-12" db="EMBL/GenBank/DDBJ databases">
        <title>Isolation and Characterisation of Novel Lytic Bacteriophages for therapeutic applications in Prosthetic Joint Infections.</title>
        <authorList>
            <person name="Burton N."/>
            <person name="Melo L.D.R."/>
            <person name="Pearce B."/>
            <person name="Tadesse M.D."/>
            <person name="Vryonis E."/>
            <person name="Sagona A."/>
        </authorList>
    </citation>
    <scope>NUCLEOTIDE SEQUENCE</scope>
</reference>
<proteinExistence type="predicted"/>
<evidence type="ECO:0000313" key="2">
    <source>
        <dbReference type="Proteomes" id="UP001432109"/>
    </source>
</evidence>
<dbReference type="EMBL" id="PP034390">
    <property type="protein sequence ID" value="WRW34709.1"/>
    <property type="molecule type" value="Genomic_DNA"/>
</dbReference>
<dbReference type="Proteomes" id="UP001432109">
    <property type="component" value="Segment"/>
</dbReference>
<name>A0AAX4J720_9CAUD</name>
<gene>
    <name evidence="1" type="ORF">CF5_0024</name>
</gene>
<protein>
    <submittedName>
        <fullName evidence="1">Uncharacterized protein</fullName>
    </submittedName>
</protein>
<evidence type="ECO:0000313" key="1">
    <source>
        <dbReference type="EMBL" id="WRW34709.1"/>
    </source>
</evidence>